<comment type="caution">
    <text evidence="1">The sequence shown here is derived from an EMBL/GenBank/DDBJ whole genome shotgun (WGS) entry which is preliminary data.</text>
</comment>
<organism evidence="1 2">
    <name type="scientific">Smallanthus sonchifolius</name>
    <dbReference type="NCBI Taxonomy" id="185202"/>
    <lineage>
        <taxon>Eukaryota</taxon>
        <taxon>Viridiplantae</taxon>
        <taxon>Streptophyta</taxon>
        <taxon>Embryophyta</taxon>
        <taxon>Tracheophyta</taxon>
        <taxon>Spermatophyta</taxon>
        <taxon>Magnoliopsida</taxon>
        <taxon>eudicotyledons</taxon>
        <taxon>Gunneridae</taxon>
        <taxon>Pentapetalae</taxon>
        <taxon>asterids</taxon>
        <taxon>campanulids</taxon>
        <taxon>Asterales</taxon>
        <taxon>Asteraceae</taxon>
        <taxon>Asteroideae</taxon>
        <taxon>Heliantheae alliance</taxon>
        <taxon>Millerieae</taxon>
        <taxon>Smallanthus</taxon>
    </lineage>
</organism>
<name>A0ACB8ZFI6_9ASTR</name>
<proteinExistence type="predicted"/>
<gene>
    <name evidence="1" type="ORF">L1987_77851</name>
</gene>
<evidence type="ECO:0000313" key="2">
    <source>
        <dbReference type="Proteomes" id="UP001056120"/>
    </source>
</evidence>
<evidence type="ECO:0000313" key="1">
    <source>
        <dbReference type="EMBL" id="KAI3694870.1"/>
    </source>
</evidence>
<dbReference type="Proteomes" id="UP001056120">
    <property type="component" value="Linkage Group LG26"/>
</dbReference>
<keyword evidence="2" id="KW-1185">Reference proteome</keyword>
<dbReference type="EMBL" id="CM042043">
    <property type="protein sequence ID" value="KAI3694870.1"/>
    <property type="molecule type" value="Genomic_DNA"/>
</dbReference>
<sequence length="533" mass="59725">MASFVRISALLWADLLASFAMYVMMNYLTNVWNLSTTHAAGIINIWNGITPALVIVFAFFVDTFMGDFFMLGFSSISYSIGLGLLSMSTPPVLGPCHDYKEECIGHTQKILFYITLPLISVGMAGHVVSLPRFLDLQTKSENGSGAETEEGTKIFIQIPALVMVMVVTIVGGVGLPYIKPWSLRFGIPAIFSVVTTFLFFTGFREYERRKPGGSPLTTTLRVFVATARKITQPIPNPEELYNKEDAPSTSSLRFLNKAAIKLPGEQEQKKWKVCSVREVEDTKIGIRMIPMWLTFIVIGIVLSIGNTYFLEQADHMNRKLGKITVSIPIFLLFFNYTSHIFAHLYSPFAKKKFAPPIGIATGMVFSILCCITASKVETRRLHRIRDHGLLDNPDESIPMSIFALLPQFMLLAAVDGITNMSISGFFMHQTPEPMHKYLPYFTKGVLGLGSMASVLSVYVVGKLSERNHKPNWFQYTLNKSRLDRYYMVLGVLSALNLVIYAIVAYCYRYKEPLVGDDNVEVEGGEMDQGFEEK</sequence>
<reference evidence="1 2" key="2">
    <citation type="journal article" date="2022" name="Mol. Ecol. Resour.">
        <title>The genomes of chicory, endive, great burdock and yacon provide insights into Asteraceae paleo-polyploidization history and plant inulin production.</title>
        <authorList>
            <person name="Fan W."/>
            <person name="Wang S."/>
            <person name="Wang H."/>
            <person name="Wang A."/>
            <person name="Jiang F."/>
            <person name="Liu H."/>
            <person name="Zhao H."/>
            <person name="Xu D."/>
            <person name="Zhang Y."/>
        </authorList>
    </citation>
    <scope>NUCLEOTIDE SEQUENCE [LARGE SCALE GENOMIC DNA]</scope>
    <source>
        <strain evidence="2">cv. Yunnan</strain>
        <tissue evidence="1">Leaves</tissue>
    </source>
</reference>
<reference evidence="2" key="1">
    <citation type="journal article" date="2022" name="Mol. Ecol. Resour.">
        <title>The genomes of chicory, endive, great burdock and yacon provide insights into Asteraceae palaeo-polyploidization history and plant inulin production.</title>
        <authorList>
            <person name="Fan W."/>
            <person name="Wang S."/>
            <person name="Wang H."/>
            <person name="Wang A."/>
            <person name="Jiang F."/>
            <person name="Liu H."/>
            <person name="Zhao H."/>
            <person name="Xu D."/>
            <person name="Zhang Y."/>
        </authorList>
    </citation>
    <scope>NUCLEOTIDE SEQUENCE [LARGE SCALE GENOMIC DNA]</scope>
    <source>
        <strain evidence="2">cv. Yunnan</strain>
    </source>
</reference>
<accession>A0ACB8ZFI6</accession>
<protein>
    <submittedName>
        <fullName evidence="1">Uncharacterized protein</fullName>
    </submittedName>
</protein>